<dbReference type="InterPro" id="IPR012334">
    <property type="entry name" value="Pectin_lyas_fold"/>
</dbReference>
<dbReference type="Pfam" id="PF05048">
    <property type="entry name" value="NosD"/>
    <property type="match status" value="1"/>
</dbReference>
<dbReference type="AlphaFoldDB" id="A0A644YGG2"/>
<dbReference type="NCBIfam" id="NF033679">
    <property type="entry name" value="DNRLRE_dom"/>
    <property type="match status" value="1"/>
</dbReference>
<evidence type="ECO:0000259" key="4">
    <source>
        <dbReference type="Pfam" id="PF05048"/>
    </source>
</evidence>
<organism evidence="6">
    <name type="scientific">bioreactor metagenome</name>
    <dbReference type="NCBI Taxonomy" id="1076179"/>
    <lineage>
        <taxon>unclassified sequences</taxon>
        <taxon>metagenomes</taxon>
        <taxon>ecological metagenomes</taxon>
    </lineage>
</organism>
<dbReference type="SUPFAM" id="SSF51126">
    <property type="entry name" value="Pectin lyase-like"/>
    <property type="match status" value="1"/>
</dbReference>
<dbReference type="Gene3D" id="2.160.20.10">
    <property type="entry name" value="Single-stranded right-handed beta-helix, Pectin lyase-like"/>
    <property type="match status" value="1"/>
</dbReference>
<dbReference type="InterPro" id="IPR011050">
    <property type="entry name" value="Pectin_lyase_fold/virulence"/>
</dbReference>
<evidence type="ECO:0000256" key="1">
    <source>
        <dbReference type="ARBA" id="ARBA00004613"/>
    </source>
</evidence>
<comment type="caution">
    <text evidence="6">The sequence shown here is derived from an EMBL/GenBank/DDBJ whole genome shotgun (WGS) entry which is preliminary data.</text>
</comment>
<evidence type="ECO:0000256" key="2">
    <source>
        <dbReference type="ARBA" id="ARBA00022525"/>
    </source>
</evidence>
<dbReference type="SMART" id="SM00710">
    <property type="entry name" value="PbH1"/>
    <property type="match status" value="8"/>
</dbReference>
<feature type="domain" description="Periplasmic copper-binding protein NosD beta helix" evidence="4">
    <location>
        <begin position="470"/>
        <end position="610"/>
    </location>
</feature>
<reference evidence="6" key="1">
    <citation type="submission" date="2019-08" db="EMBL/GenBank/DDBJ databases">
        <authorList>
            <person name="Kucharzyk K."/>
            <person name="Murdoch R.W."/>
            <person name="Higgins S."/>
            <person name="Loffler F."/>
        </authorList>
    </citation>
    <scope>NUCLEOTIDE SEQUENCE</scope>
</reference>
<keyword evidence="3" id="KW-0732">Signal</keyword>
<dbReference type="GO" id="GO:0005576">
    <property type="term" value="C:extracellular region"/>
    <property type="evidence" value="ECO:0007669"/>
    <property type="project" value="UniProtKB-SubCell"/>
</dbReference>
<protein>
    <submittedName>
        <fullName evidence="6">Uncharacterized protein</fullName>
    </submittedName>
</protein>
<evidence type="ECO:0000259" key="5">
    <source>
        <dbReference type="Pfam" id="PF24517"/>
    </source>
</evidence>
<name>A0A644YGG2_9ZZZZ</name>
<sequence length="952" mass="104243">MGTYDLNDIFRIEKVGTKLLFLKNGVKIDSCTTISNSYDLFVDAQIYTYGGQFHQVTTSFAVQDSIIVYPDKDARIASNSTLNFGTDTFFWAVKSTNRVPYNYRSLIQFNMPTLPANAKIVNADLCLYGVDGYSPAQMGHRCETNCISNASKVYLNTATWDESTVTYTSAPAYNTSIYGVLPASPSTSYDYTNYTVDINNLVNYWFAGTYTNYGVTMVLDNESYYYTQLQFRSSDNSVTAERPKVVIKYYVGTKYYVNDNSIAHDVFCKAVGNASNSGLSPYSPKTSISSILSTYVLGPRDTIFVDAGTYTEAITFTSADCGSSLGQLVVYGAGNNNTQINNTASNHNIYLNNADYVTIENIKLNNTQTGVYYNINNYGSQNMVLKNDSLYHSGTSSVAFSASMLMGIGSPVNSIISSCTIKGNSANGKHIVISGDCSNITITNNRIIDLYDNTIGIQLNYIYTSPVYYKPSNIRILNNLISVDSIGIHINGHASAIIDKVEILNNSLTLQSSGTNTYGILFNYSGSSSSNIDTLSGNTIIGGGYGIKASNFKYAKVYNNYLLNNKIGISLTTAQDNLFAYNSFYNSQTNFYGTSSDVPTNTTLSNNIFVSTGSSSYYNLNLVSGTFASCDYNCYYAPNGAGVAYYSSKQYSTLSSWQGTDHYSGTGNGDEHSISADPLYPDPVTDDLDIDLFSPCTQAGSAVSGITTDIYGRIRRSLPSIGANEPVLYLNIPVLKNSILTDEDTVIATLTGSGIDTTFIVPDSFIVYPTVPLEGYLSYEISFEGDTSLIDDSSIGFRVNSLGIIDSVYEKIGSSQYPLDPAYYTLFGMNRAIAVSAVLKALPVYTKLLDVLDGGYYVAVGKKLKFYYWEEYNVTNGKYLEYKIYDKNMNIVASVSDAGLQSPSNAPLQQIKKGQNKVTLNLIGISGITTGQYYIIEVANTKDELLYLRFKL</sequence>
<keyword evidence="2" id="KW-0964">Secreted</keyword>
<dbReference type="InterPro" id="IPR006626">
    <property type="entry name" value="PbH1"/>
</dbReference>
<accession>A0A644YGG2</accession>
<feature type="domain" description="Carbohydrate-binding module family 96" evidence="5">
    <location>
        <begin position="69"/>
        <end position="248"/>
    </location>
</feature>
<evidence type="ECO:0000313" key="6">
    <source>
        <dbReference type="EMBL" id="MPM26981.1"/>
    </source>
</evidence>
<evidence type="ECO:0000256" key="3">
    <source>
        <dbReference type="ARBA" id="ARBA00022729"/>
    </source>
</evidence>
<comment type="subcellular location">
    <subcellularLocation>
        <location evidence="1">Secreted</location>
    </subcellularLocation>
</comment>
<proteinExistence type="predicted"/>
<dbReference type="InterPro" id="IPR055372">
    <property type="entry name" value="CBM96"/>
</dbReference>
<dbReference type="EMBL" id="VSSQ01004877">
    <property type="protein sequence ID" value="MPM26981.1"/>
    <property type="molecule type" value="Genomic_DNA"/>
</dbReference>
<gene>
    <name evidence="6" type="ORF">SDC9_73486</name>
</gene>
<dbReference type="Pfam" id="PF24517">
    <property type="entry name" value="CBM96"/>
    <property type="match status" value="1"/>
</dbReference>
<dbReference type="InterPro" id="IPR007742">
    <property type="entry name" value="NosD_dom"/>
</dbReference>